<comment type="similarity">
    <text evidence="2">Belongs to the peptidase C19 family.</text>
</comment>
<evidence type="ECO:0000259" key="9">
    <source>
        <dbReference type="PROSITE" id="PS50235"/>
    </source>
</evidence>
<evidence type="ECO:0000313" key="10">
    <source>
        <dbReference type="EMBL" id="WIA11818.1"/>
    </source>
</evidence>
<feature type="compositionally biased region" description="Gly residues" evidence="8">
    <location>
        <begin position="586"/>
        <end position="597"/>
    </location>
</feature>
<feature type="region of interest" description="Disordered" evidence="8">
    <location>
        <begin position="642"/>
        <end position="661"/>
    </location>
</feature>
<keyword evidence="6" id="KW-0378">Hydrolase</keyword>
<dbReference type="PANTHER" id="PTHR21646">
    <property type="entry name" value="UBIQUITIN CARBOXYL-TERMINAL HYDROLASE"/>
    <property type="match status" value="1"/>
</dbReference>
<dbReference type="InterPro" id="IPR038765">
    <property type="entry name" value="Papain-like_cys_pep_sf"/>
</dbReference>
<dbReference type="InterPro" id="IPR018200">
    <property type="entry name" value="USP_CS"/>
</dbReference>
<feature type="domain" description="USP" evidence="9">
    <location>
        <begin position="213"/>
        <end position="966"/>
    </location>
</feature>
<feature type="region of interest" description="Disordered" evidence="8">
    <location>
        <begin position="564"/>
        <end position="621"/>
    </location>
</feature>
<keyword evidence="5" id="KW-0833">Ubl conjugation pathway</keyword>
<dbReference type="EC" id="3.4.19.12" evidence="3"/>
<feature type="region of interest" description="Disordered" evidence="8">
    <location>
        <begin position="875"/>
        <end position="897"/>
    </location>
</feature>
<evidence type="ECO:0000256" key="6">
    <source>
        <dbReference type="ARBA" id="ARBA00022801"/>
    </source>
</evidence>
<evidence type="ECO:0000256" key="8">
    <source>
        <dbReference type="SAM" id="MobiDB-lite"/>
    </source>
</evidence>
<reference evidence="10 11" key="1">
    <citation type="submission" date="2023-05" db="EMBL/GenBank/DDBJ databases">
        <title>A 100% complete, gapless, phased diploid assembly of the Scenedesmus obliquus UTEX 3031 genome.</title>
        <authorList>
            <person name="Biondi T.C."/>
            <person name="Hanschen E.R."/>
            <person name="Kwon T."/>
            <person name="Eng W."/>
            <person name="Kruse C.P.S."/>
            <person name="Koehler S.I."/>
            <person name="Kunde Y."/>
            <person name="Gleasner C.D."/>
            <person name="You Mak K.T."/>
            <person name="Polle J."/>
            <person name="Hovde B.T."/>
            <person name="Starkenburg S.R."/>
        </authorList>
    </citation>
    <scope>NUCLEOTIDE SEQUENCE [LARGE SCALE GENOMIC DNA]</scope>
    <source>
        <strain evidence="10 11">DOE0152z</strain>
    </source>
</reference>
<evidence type="ECO:0000256" key="1">
    <source>
        <dbReference type="ARBA" id="ARBA00000707"/>
    </source>
</evidence>
<evidence type="ECO:0000313" key="11">
    <source>
        <dbReference type="Proteomes" id="UP001244341"/>
    </source>
</evidence>
<dbReference type="PROSITE" id="PS50235">
    <property type="entry name" value="USP_3"/>
    <property type="match status" value="1"/>
</dbReference>
<feature type="region of interest" description="Disordered" evidence="8">
    <location>
        <begin position="447"/>
        <end position="495"/>
    </location>
</feature>
<feature type="region of interest" description="Disordered" evidence="8">
    <location>
        <begin position="110"/>
        <end position="173"/>
    </location>
</feature>
<dbReference type="EMBL" id="CP126210">
    <property type="protein sequence ID" value="WIA11818.1"/>
    <property type="molecule type" value="Genomic_DNA"/>
</dbReference>
<dbReference type="InterPro" id="IPR028889">
    <property type="entry name" value="USP"/>
</dbReference>
<feature type="compositionally biased region" description="Low complexity" evidence="8">
    <location>
        <begin position="450"/>
        <end position="461"/>
    </location>
</feature>
<evidence type="ECO:0000256" key="5">
    <source>
        <dbReference type="ARBA" id="ARBA00022786"/>
    </source>
</evidence>
<dbReference type="PANTHER" id="PTHR21646:SF24">
    <property type="entry name" value="UBIQUITIN CARBOXYL-TERMINAL HYDROLASE"/>
    <property type="match status" value="1"/>
</dbReference>
<keyword evidence="7" id="KW-0788">Thiol protease</keyword>
<feature type="region of interest" description="Disordered" evidence="8">
    <location>
        <begin position="728"/>
        <end position="756"/>
    </location>
</feature>
<organism evidence="10 11">
    <name type="scientific">Tetradesmus obliquus</name>
    <name type="common">Green alga</name>
    <name type="synonym">Acutodesmus obliquus</name>
    <dbReference type="NCBI Taxonomy" id="3088"/>
    <lineage>
        <taxon>Eukaryota</taxon>
        <taxon>Viridiplantae</taxon>
        <taxon>Chlorophyta</taxon>
        <taxon>core chlorophytes</taxon>
        <taxon>Chlorophyceae</taxon>
        <taxon>CS clade</taxon>
        <taxon>Sphaeropleales</taxon>
        <taxon>Scenedesmaceae</taxon>
        <taxon>Tetradesmus</taxon>
    </lineage>
</organism>
<name>A0ABY8TRQ6_TETOB</name>
<gene>
    <name evidence="10" type="ORF">OEZ85_011908</name>
</gene>
<feature type="compositionally biased region" description="Gly residues" evidence="8">
    <location>
        <begin position="731"/>
        <end position="742"/>
    </location>
</feature>
<evidence type="ECO:0000256" key="3">
    <source>
        <dbReference type="ARBA" id="ARBA00012759"/>
    </source>
</evidence>
<evidence type="ECO:0000256" key="2">
    <source>
        <dbReference type="ARBA" id="ARBA00009085"/>
    </source>
</evidence>
<protein>
    <recommendedName>
        <fullName evidence="3">ubiquitinyl hydrolase 1</fullName>
        <ecNumber evidence="3">3.4.19.12</ecNumber>
    </recommendedName>
</protein>
<evidence type="ECO:0000256" key="4">
    <source>
        <dbReference type="ARBA" id="ARBA00022670"/>
    </source>
</evidence>
<dbReference type="SUPFAM" id="SSF54001">
    <property type="entry name" value="Cysteine proteinases"/>
    <property type="match status" value="1"/>
</dbReference>
<accession>A0ABY8TRQ6</accession>
<sequence length="1086" mass="110260">MKRNRDSKSCFCVHLDPSAYTDRAWVPLLHKLLRKGQEPSGSSAHNKSLHCIACDTAAAATADVKTGCGHAIVLDLHRLELYCRECSDYVYLQQFDDAVVLMSQQFMQQQEQQQQQQNNSNANRLPEGDPGPDLQAKRQRLAAAAAAAASTPNGQGTGSQQQQHKGGSSSHAATAALAEQAAAGGGCDLAALASLSGACGQLAAADGFPLGLRGLNNLGNTCFMNSVLQVMFHAPLLPAFYLGEGHDPSACRLTARDKPCLSCQMESVFGEVYSGNRQPFSPAEFLYQWWRFADSLAGYQMQDAHEFFLSLLEGLSGSLVPLPELEAEPAAAAAGPSAAAAVNAGAAASTGQHDSQVQQQQQALMFPHGGQAFAALQQQQKQQQQQQLGFVNGQAGFLQQHAAGAMLGLDVLGGSMGFNAAAAAGAQQLAGWQQHGILGGNSGDAVNGWGQAQQQQQHSGLAAGGGALSGYETPASSGATPEPEGEAEAASQPQQPAAGLVELVFSGLLRSDATPPLLLASPSVTPPPSELLAEHWDANDDTAAGKIRLDSQAGGMQLSGLGPGAGCSQATSASGLNSKPLSDMLGRGGQAGEGLTGLTGLTGCTELSPEPEADGEEVQGGNSLAAEAAAGVGACVGGAKGGSGSKAGGGSKAARSAAAPKQPRQTRCGKCKYCLNKHLKKGCEANKKLREEQKQAAIAVLQQERAAAAAAEAAAAVADPAAAAAAPAGAGKAGGAKKGSGASGSTAGVKKQPPPAPILRMNELSLAGCLRRFVRPETLGPAAHWHCSACGSRQAALKQMSIRRLPLVLCFHVKRFEHGGGTQRPKKLDVPMRFPLQGLDMAPFTTSEVLRSRAGGSRCSSSACAADDAAAGNAAAAAGSGEPPDTQQQAAEQSAAAAGQPVSFQQQGLYELFGVVSHNGDMASGHYVSYVKCEGSWYLVNDPWVVAVSEADVAAVQAYMLFYAQEYLFGSGSSSSVLGKQLVAAAAELAAAAAAAGKQQQGPAVGVKAEPAAAVVKLEAAAAVQFGVDGLMPALSLGALVPGGAAAAAAAGGVPGCGDDEGQLLVGGLGLLEEQASAAGLDLAQL</sequence>
<dbReference type="PROSITE" id="PS00973">
    <property type="entry name" value="USP_2"/>
    <property type="match status" value="1"/>
</dbReference>
<dbReference type="Proteomes" id="UP001244341">
    <property type="component" value="Chromosome 3b"/>
</dbReference>
<feature type="compositionally biased region" description="Low complexity" evidence="8">
    <location>
        <begin position="478"/>
        <end position="495"/>
    </location>
</feature>
<dbReference type="Gene3D" id="3.90.70.10">
    <property type="entry name" value="Cysteine proteinases"/>
    <property type="match status" value="2"/>
</dbReference>
<feature type="compositionally biased region" description="Low complexity" evidence="8">
    <location>
        <begin position="158"/>
        <end position="173"/>
    </location>
</feature>
<proteinExistence type="inferred from homology"/>
<feature type="compositionally biased region" description="Polar residues" evidence="8">
    <location>
        <begin position="568"/>
        <end position="580"/>
    </location>
</feature>
<dbReference type="InterPro" id="IPR001394">
    <property type="entry name" value="Peptidase_C19_UCH"/>
</dbReference>
<keyword evidence="4" id="KW-0645">Protease</keyword>
<dbReference type="InterPro" id="IPR050185">
    <property type="entry name" value="Ub_carboxyl-term_hydrolase"/>
</dbReference>
<feature type="compositionally biased region" description="Gly residues" evidence="8">
    <location>
        <begin position="642"/>
        <end position="651"/>
    </location>
</feature>
<comment type="catalytic activity">
    <reaction evidence="1">
        <text>Thiol-dependent hydrolysis of ester, thioester, amide, peptide and isopeptide bonds formed by the C-terminal Gly of ubiquitin (a 76-residue protein attached to proteins as an intracellular targeting signal).</text>
        <dbReference type="EC" id="3.4.19.12"/>
    </reaction>
</comment>
<evidence type="ECO:0000256" key="7">
    <source>
        <dbReference type="ARBA" id="ARBA00022807"/>
    </source>
</evidence>
<dbReference type="PROSITE" id="PS00972">
    <property type="entry name" value="USP_1"/>
    <property type="match status" value="1"/>
</dbReference>
<keyword evidence="11" id="KW-1185">Reference proteome</keyword>
<dbReference type="Pfam" id="PF00443">
    <property type="entry name" value="UCH"/>
    <property type="match status" value="1"/>
</dbReference>